<gene>
    <name evidence="4" type="ORF">SAMN04488026_100761</name>
</gene>
<feature type="domain" description="Nudix hydrolase" evidence="3">
    <location>
        <begin position="16"/>
        <end position="145"/>
    </location>
</feature>
<dbReference type="PROSITE" id="PS51462">
    <property type="entry name" value="NUDIX"/>
    <property type="match status" value="1"/>
</dbReference>
<dbReference type="InterPro" id="IPR051325">
    <property type="entry name" value="Nudix_hydrolase_domain"/>
</dbReference>
<dbReference type="RefSeq" id="WP_093150958.1">
    <property type="nucleotide sequence ID" value="NZ_FNEK01000007.1"/>
</dbReference>
<evidence type="ECO:0000256" key="1">
    <source>
        <dbReference type="ARBA" id="ARBA00001946"/>
    </source>
</evidence>
<dbReference type="GO" id="GO:0004081">
    <property type="term" value="F:bis(5'-nucleosyl)-tetraphosphatase (asymmetrical) activity"/>
    <property type="evidence" value="ECO:0007669"/>
    <property type="project" value="TreeGrafter"/>
</dbReference>
<sequence length="156" mass="17432">MIRRVGGPVQAGERYILRHGVYAVLLRGDHVLLTHQAAPIPELQLPGGGIDPGEQPIAALHREVYEETGWSMRLQRRLGAFRRFTYMPEYDLWAEKLCTVYAGMPVRRQGAPTEKGHLAVWIPAAEAAEYLGNEGDRLFLSTAIRSGLNPRSVSDR</sequence>
<dbReference type="PROSITE" id="PS00893">
    <property type="entry name" value="NUDIX_BOX"/>
    <property type="match status" value="1"/>
</dbReference>
<dbReference type="EMBL" id="FNEK01000007">
    <property type="protein sequence ID" value="SDI79321.1"/>
    <property type="molecule type" value="Genomic_DNA"/>
</dbReference>
<dbReference type="PANTHER" id="PTHR21340">
    <property type="entry name" value="DIADENOSINE 5,5-P1,P4-TETRAPHOSPHATE PYROPHOSPHOHYDROLASE MUTT"/>
    <property type="match status" value="1"/>
</dbReference>
<dbReference type="InterPro" id="IPR015797">
    <property type="entry name" value="NUDIX_hydrolase-like_dom_sf"/>
</dbReference>
<evidence type="ECO:0000313" key="5">
    <source>
        <dbReference type="Proteomes" id="UP000199382"/>
    </source>
</evidence>
<accession>A0A1G8NGC7</accession>
<dbReference type="Gene3D" id="3.90.79.10">
    <property type="entry name" value="Nucleoside Triphosphate Pyrophosphohydrolase"/>
    <property type="match status" value="1"/>
</dbReference>
<dbReference type="AlphaFoldDB" id="A0A1G8NGC7"/>
<protein>
    <submittedName>
        <fullName evidence="4">8-oxo-dGTP diphosphatase</fullName>
    </submittedName>
</protein>
<comment type="cofactor">
    <cofactor evidence="1">
        <name>Mg(2+)</name>
        <dbReference type="ChEBI" id="CHEBI:18420"/>
    </cofactor>
</comment>
<dbReference type="OrthoDB" id="9816040at2"/>
<keyword evidence="2" id="KW-0378">Hydrolase</keyword>
<dbReference type="SUPFAM" id="SSF55811">
    <property type="entry name" value="Nudix"/>
    <property type="match status" value="1"/>
</dbReference>
<dbReference type="GO" id="GO:0006167">
    <property type="term" value="P:AMP biosynthetic process"/>
    <property type="evidence" value="ECO:0007669"/>
    <property type="project" value="TreeGrafter"/>
</dbReference>
<dbReference type="InterPro" id="IPR000086">
    <property type="entry name" value="NUDIX_hydrolase_dom"/>
</dbReference>
<evidence type="ECO:0000313" key="4">
    <source>
        <dbReference type="EMBL" id="SDI79321.1"/>
    </source>
</evidence>
<keyword evidence="5" id="KW-1185">Reference proteome</keyword>
<dbReference type="STRING" id="571298.SAMN04488026_100761"/>
<dbReference type="Pfam" id="PF00293">
    <property type="entry name" value="NUDIX"/>
    <property type="match status" value="1"/>
</dbReference>
<dbReference type="GO" id="GO:0006754">
    <property type="term" value="P:ATP biosynthetic process"/>
    <property type="evidence" value="ECO:0007669"/>
    <property type="project" value="TreeGrafter"/>
</dbReference>
<dbReference type="InterPro" id="IPR020084">
    <property type="entry name" value="NUDIX_hydrolase_CS"/>
</dbReference>
<dbReference type="PANTHER" id="PTHR21340:SF0">
    <property type="entry name" value="BIS(5'-NUCLEOSYL)-TETRAPHOSPHATASE [ASYMMETRICAL]"/>
    <property type="match status" value="1"/>
</dbReference>
<evidence type="ECO:0000259" key="3">
    <source>
        <dbReference type="PROSITE" id="PS51462"/>
    </source>
</evidence>
<organism evidence="4 5">
    <name type="scientific">Aliiruegeria lutimaris</name>
    <dbReference type="NCBI Taxonomy" id="571298"/>
    <lineage>
        <taxon>Bacteria</taxon>
        <taxon>Pseudomonadati</taxon>
        <taxon>Pseudomonadota</taxon>
        <taxon>Alphaproteobacteria</taxon>
        <taxon>Rhodobacterales</taxon>
        <taxon>Roseobacteraceae</taxon>
        <taxon>Aliiruegeria</taxon>
    </lineage>
</organism>
<dbReference type="Proteomes" id="UP000199382">
    <property type="component" value="Unassembled WGS sequence"/>
</dbReference>
<reference evidence="4 5" key="1">
    <citation type="submission" date="2016-10" db="EMBL/GenBank/DDBJ databases">
        <authorList>
            <person name="de Groot N.N."/>
        </authorList>
    </citation>
    <scope>NUCLEOTIDE SEQUENCE [LARGE SCALE GENOMIC DNA]</scope>
    <source>
        <strain evidence="4 5">DSM 25294</strain>
    </source>
</reference>
<proteinExistence type="predicted"/>
<name>A0A1G8NGC7_9RHOB</name>
<evidence type="ECO:0000256" key="2">
    <source>
        <dbReference type="ARBA" id="ARBA00022801"/>
    </source>
</evidence>